<gene>
    <name evidence="1" type="ORF">J8A68_005586</name>
</gene>
<dbReference type="RefSeq" id="XP_049261144.1">
    <property type="nucleotide sequence ID" value="XM_049409668.1"/>
</dbReference>
<dbReference type="InterPro" id="IPR024388">
    <property type="entry name" value="Ribosomal_mL58"/>
</dbReference>
<dbReference type="Pfam" id="PF12824">
    <property type="entry name" value="MRP-L20"/>
    <property type="match status" value="1"/>
</dbReference>
<dbReference type="PANTHER" id="PTHR28266">
    <property type="entry name" value="54S RIBOSOMAL PROTEIN L20, MITOCHONDRIAL"/>
    <property type="match status" value="1"/>
</dbReference>
<dbReference type="AlphaFoldDB" id="A0A8J5QGR7"/>
<reference evidence="1 2" key="1">
    <citation type="journal article" date="2021" name="DNA Res.">
        <title>Genome analysis of Candida subhashii reveals its hybrid nature and dual mitochondrial genome conformations.</title>
        <authorList>
            <person name="Mixao V."/>
            <person name="Hegedusova E."/>
            <person name="Saus E."/>
            <person name="Pryszcz L.P."/>
            <person name="Cillingova A."/>
            <person name="Nosek J."/>
            <person name="Gabaldon T."/>
        </authorList>
    </citation>
    <scope>NUCLEOTIDE SEQUENCE [LARGE SCALE GENOMIC DNA]</scope>
    <source>
        <strain evidence="1 2">CBS 10753</strain>
    </source>
</reference>
<evidence type="ECO:0000313" key="1">
    <source>
        <dbReference type="EMBL" id="KAG7660911.1"/>
    </source>
</evidence>
<sequence>MIRTSIRRISNKAIPYEPVPKNKYNQVRSQFNFKPDPTPGLVHNPPAAIVNPSMQIPKMFLPANDPRRNLETKRGFSKEIIDLMPIVDEAKFVPRAPYTQETAEQIRELRDSDPDNWTLHKLARRFKLNISSIGTIIGKQRTSVRNPVKEMSARSFEKARREKLWHTNQY</sequence>
<dbReference type="PANTHER" id="PTHR28266:SF1">
    <property type="entry name" value="LARGE RIBOSOMAL SUBUNIT PROTEIN ML58"/>
    <property type="match status" value="1"/>
</dbReference>
<dbReference type="GO" id="GO:0005762">
    <property type="term" value="C:mitochondrial large ribosomal subunit"/>
    <property type="evidence" value="ECO:0007669"/>
    <property type="project" value="TreeGrafter"/>
</dbReference>
<dbReference type="GeneID" id="73472386"/>
<name>A0A8J5QGR7_9ASCO</name>
<keyword evidence="2" id="KW-1185">Reference proteome</keyword>
<proteinExistence type="predicted"/>
<comment type="caution">
    <text evidence="1">The sequence shown here is derived from an EMBL/GenBank/DDBJ whole genome shotgun (WGS) entry which is preliminary data.</text>
</comment>
<accession>A0A8J5QGR7</accession>
<dbReference type="EMBL" id="JAGSYN010000272">
    <property type="protein sequence ID" value="KAG7660911.1"/>
    <property type="molecule type" value="Genomic_DNA"/>
</dbReference>
<organism evidence="1 2">
    <name type="scientific">[Candida] subhashii</name>
    <dbReference type="NCBI Taxonomy" id="561895"/>
    <lineage>
        <taxon>Eukaryota</taxon>
        <taxon>Fungi</taxon>
        <taxon>Dikarya</taxon>
        <taxon>Ascomycota</taxon>
        <taxon>Saccharomycotina</taxon>
        <taxon>Pichiomycetes</taxon>
        <taxon>Debaryomycetaceae</taxon>
        <taxon>Spathaspora</taxon>
    </lineage>
</organism>
<protein>
    <submittedName>
        <fullName evidence="1">Uncharacterized protein</fullName>
    </submittedName>
</protein>
<dbReference type="OrthoDB" id="6021263at2759"/>
<dbReference type="Proteomes" id="UP000694255">
    <property type="component" value="Unassembled WGS sequence"/>
</dbReference>
<dbReference type="GO" id="GO:0003735">
    <property type="term" value="F:structural constituent of ribosome"/>
    <property type="evidence" value="ECO:0007669"/>
    <property type="project" value="TreeGrafter"/>
</dbReference>
<evidence type="ECO:0000313" key="2">
    <source>
        <dbReference type="Proteomes" id="UP000694255"/>
    </source>
</evidence>